<dbReference type="Gene3D" id="3.40.190.10">
    <property type="entry name" value="Periplasmic binding protein-like II"/>
    <property type="match status" value="1"/>
</dbReference>
<dbReference type="InterPro" id="IPR050490">
    <property type="entry name" value="Bact_solute-bd_prot1"/>
</dbReference>
<sequence length="462" mass="51892">MFRKKLEVQNETVGKYKVFISILMCLTLSVFVYAGGGSEKSASQDTVVLNFTYWGGPYEKPTIENMIASFEAKYPHIKVQGQHIPADYEAKMSAMVAGNQAPDLGYIRDWMALDYAKENMLYNIFDLIDADSSIQRDDFIEDLFLYWDKGKSYGMFTAAESYGLFYNKQAFRDAGIPDLPTTMESALTWDQFVEITKKLTIDRNGKNATEPGFDRTRIRQYGLRFDFNQGAYMPLVRSNGGDYVTDDNKFGLTQPAALKVLQNMADLTVKHGVAPAPAEASALPSAAVSLINKQAAIIMIGQWVLLDLAQGSADFGVGVLPNYGTYVTSPGWGTIGIFKTTKHPEEAYLFWKWITDPANSLETHKAGLWMPMMKKYYTDNSLVSLWARGNKAHPEGYTDAIMLPVLNNLKTHPSSYVMNFPKIDALVQPALERMYLGQETAEQAMKKIEPEVNKLIQGKYIW</sequence>
<dbReference type="EMBL" id="CP067089">
    <property type="protein sequence ID" value="QQO07831.1"/>
    <property type="molecule type" value="Genomic_DNA"/>
</dbReference>
<comment type="similarity">
    <text evidence="2">Belongs to the bacterial solute-binding protein 1 family.</text>
</comment>
<gene>
    <name evidence="4" type="ORF">JFL75_12875</name>
</gene>
<evidence type="ECO:0000256" key="3">
    <source>
        <dbReference type="SAM" id="Phobius"/>
    </source>
</evidence>
<dbReference type="PANTHER" id="PTHR43649">
    <property type="entry name" value="ARABINOSE-BINDING PROTEIN-RELATED"/>
    <property type="match status" value="1"/>
</dbReference>
<keyword evidence="3" id="KW-0812">Transmembrane</keyword>
<dbReference type="PANTHER" id="PTHR43649:SF12">
    <property type="entry name" value="DIACETYLCHITOBIOSE BINDING PROTEIN DASA"/>
    <property type="match status" value="1"/>
</dbReference>
<dbReference type="CDD" id="cd13585">
    <property type="entry name" value="PBP2_TMBP_like"/>
    <property type="match status" value="1"/>
</dbReference>
<accession>A0A7T7XK46</accession>
<evidence type="ECO:0000256" key="2">
    <source>
        <dbReference type="ARBA" id="ARBA00008520"/>
    </source>
</evidence>
<proteinExistence type="inferred from homology"/>
<protein>
    <submittedName>
        <fullName evidence="4">Sugar ABC transporter substrate-binding protein</fullName>
    </submittedName>
</protein>
<dbReference type="RefSeq" id="WP_215625137.1">
    <property type="nucleotide sequence ID" value="NZ_CP067089.2"/>
</dbReference>
<dbReference type="AlphaFoldDB" id="A0A7T7XK46"/>
<comment type="subcellular location">
    <subcellularLocation>
        <location evidence="1">Periplasm</location>
    </subcellularLocation>
</comment>
<keyword evidence="3" id="KW-1133">Transmembrane helix</keyword>
<dbReference type="SUPFAM" id="SSF53850">
    <property type="entry name" value="Periplasmic binding protein-like II"/>
    <property type="match status" value="1"/>
</dbReference>
<keyword evidence="5" id="KW-1185">Reference proteome</keyword>
<evidence type="ECO:0000256" key="1">
    <source>
        <dbReference type="ARBA" id="ARBA00004418"/>
    </source>
</evidence>
<feature type="transmembrane region" description="Helical" evidence="3">
    <location>
        <begin position="16"/>
        <end position="36"/>
    </location>
</feature>
<dbReference type="InterPro" id="IPR006059">
    <property type="entry name" value="SBP"/>
</dbReference>
<dbReference type="GO" id="GO:0042597">
    <property type="term" value="C:periplasmic space"/>
    <property type="evidence" value="ECO:0007669"/>
    <property type="project" value="UniProtKB-SubCell"/>
</dbReference>
<evidence type="ECO:0000313" key="5">
    <source>
        <dbReference type="Proteomes" id="UP000595917"/>
    </source>
</evidence>
<evidence type="ECO:0000313" key="4">
    <source>
        <dbReference type="EMBL" id="QQO07831.1"/>
    </source>
</evidence>
<organism evidence="4 5">
    <name type="scientific">Breznakiella homolactica</name>
    <dbReference type="NCBI Taxonomy" id="2798577"/>
    <lineage>
        <taxon>Bacteria</taxon>
        <taxon>Pseudomonadati</taxon>
        <taxon>Spirochaetota</taxon>
        <taxon>Spirochaetia</taxon>
        <taxon>Spirochaetales</taxon>
        <taxon>Breznakiellaceae</taxon>
        <taxon>Breznakiella</taxon>
    </lineage>
</organism>
<dbReference type="KEGG" id="bhc:JFL75_12875"/>
<reference evidence="4" key="1">
    <citation type="submission" date="2021-01" db="EMBL/GenBank/DDBJ databases">
        <title>Description of Breznakiella homolactica.</title>
        <authorList>
            <person name="Song Y."/>
            <person name="Brune A."/>
        </authorList>
    </citation>
    <scope>NUCLEOTIDE SEQUENCE</scope>
    <source>
        <strain evidence="4">RmG30</strain>
    </source>
</reference>
<dbReference type="Proteomes" id="UP000595917">
    <property type="component" value="Chromosome"/>
</dbReference>
<dbReference type="Pfam" id="PF13416">
    <property type="entry name" value="SBP_bac_8"/>
    <property type="match status" value="1"/>
</dbReference>
<keyword evidence="3" id="KW-0472">Membrane</keyword>
<name>A0A7T7XK46_9SPIR</name>